<dbReference type="EMBL" id="CFOH01000341">
    <property type="protein sequence ID" value="CFE52937.1"/>
    <property type="molecule type" value="Genomic_DNA"/>
</dbReference>
<evidence type="ECO:0000313" key="5">
    <source>
        <dbReference type="Proteomes" id="UP000050164"/>
    </source>
</evidence>
<accession>A0A655EZK5</accession>
<evidence type="ECO:0000313" key="4">
    <source>
        <dbReference type="Proteomes" id="UP000046947"/>
    </source>
</evidence>
<evidence type="ECO:0000313" key="3">
    <source>
        <dbReference type="EMBL" id="CKR56974.1"/>
    </source>
</evidence>
<proteinExistence type="predicted"/>
<gene>
    <name evidence="2" type="ORF">ERS007688_02183</name>
    <name evidence="3" type="ORF">ERS027659_01744</name>
</gene>
<dbReference type="Proteomes" id="UP000046947">
    <property type="component" value="Unassembled WGS sequence"/>
</dbReference>
<dbReference type="Proteomes" id="UP000050164">
    <property type="component" value="Unassembled WGS sequence"/>
</dbReference>
<organism evidence="3 5">
    <name type="scientific">Mycobacterium tuberculosis</name>
    <dbReference type="NCBI Taxonomy" id="1773"/>
    <lineage>
        <taxon>Bacteria</taxon>
        <taxon>Bacillati</taxon>
        <taxon>Actinomycetota</taxon>
        <taxon>Actinomycetes</taxon>
        <taxon>Mycobacteriales</taxon>
        <taxon>Mycobacteriaceae</taxon>
        <taxon>Mycobacterium</taxon>
        <taxon>Mycobacterium tuberculosis complex</taxon>
    </lineage>
</organism>
<sequence>MRLQGNPIALWFQPKQTAPGTRDTNRSATIGSQCHWRQPGRYRRSAAAAAAARGSIEAPRIPGGPEGQRLGEGHDHQLRHVGFADDDSACRAQPANHLCVGRRGRTVPGAAVCRHLPGDVDIIFDGDRHAQERQPLTGVEALLGGLGLRTRPVELHHPVGAQVAVQTLNSLQVDLEQHRRGECTVSQHPRLCRGTGEGQVSRVHGGSVSRSLGRSPRGPVP</sequence>
<evidence type="ECO:0000256" key="1">
    <source>
        <dbReference type="SAM" id="MobiDB-lite"/>
    </source>
</evidence>
<dbReference type="EMBL" id="CNFT01000349">
    <property type="protein sequence ID" value="CKR56974.1"/>
    <property type="molecule type" value="Genomic_DNA"/>
</dbReference>
<protein>
    <submittedName>
        <fullName evidence="3">Uncharacterized protein</fullName>
    </submittedName>
</protein>
<feature type="region of interest" description="Disordered" evidence="1">
    <location>
        <begin position="194"/>
        <end position="221"/>
    </location>
</feature>
<name>A0A655EZK5_MYCTX</name>
<evidence type="ECO:0000313" key="2">
    <source>
        <dbReference type="EMBL" id="CFE52937.1"/>
    </source>
</evidence>
<dbReference type="AlphaFoldDB" id="A0A655EZK5"/>
<feature type="compositionally biased region" description="Low complexity" evidence="1">
    <location>
        <begin position="200"/>
        <end position="221"/>
    </location>
</feature>
<reference evidence="4 5" key="1">
    <citation type="submission" date="2015-03" db="EMBL/GenBank/DDBJ databases">
        <authorList>
            <consortium name="Pathogen Informatics"/>
        </authorList>
    </citation>
    <scope>NUCLEOTIDE SEQUENCE [LARGE SCALE GENOMIC DNA]</scope>
    <source>
        <strain evidence="3 5">Bir 185</strain>
        <strain evidence="2 4">H09601792</strain>
    </source>
</reference>